<feature type="transmembrane region" description="Helical" evidence="7">
    <location>
        <begin position="177"/>
        <end position="196"/>
    </location>
</feature>
<dbReference type="Pfam" id="PF05977">
    <property type="entry name" value="MFS_3"/>
    <property type="match status" value="1"/>
</dbReference>
<feature type="transmembrane region" description="Helical" evidence="7">
    <location>
        <begin position="350"/>
        <end position="372"/>
    </location>
</feature>
<evidence type="ECO:0000259" key="8">
    <source>
        <dbReference type="PROSITE" id="PS50850"/>
    </source>
</evidence>
<comment type="subcellular location">
    <subcellularLocation>
        <location evidence="1">Cell membrane</location>
        <topology evidence="1">Multi-pass membrane protein</topology>
    </subcellularLocation>
</comment>
<dbReference type="InterPro" id="IPR010290">
    <property type="entry name" value="TM_effector"/>
</dbReference>
<keyword evidence="5 7" id="KW-1133">Transmembrane helix</keyword>
<dbReference type="PROSITE" id="PS50850">
    <property type="entry name" value="MFS"/>
    <property type="match status" value="1"/>
</dbReference>
<accession>A0ABW0MZJ5</accession>
<feature type="domain" description="Major facilitator superfamily (MFS) profile" evidence="8">
    <location>
        <begin position="1"/>
        <end position="404"/>
    </location>
</feature>
<feature type="transmembrane region" description="Helical" evidence="7">
    <location>
        <begin position="81"/>
        <end position="102"/>
    </location>
</feature>
<dbReference type="SUPFAM" id="SSF103473">
    <property type="entry name" value="MFS general substrate transporter"/>
    <property type="match status" value="1"/>
</dbReference>
<feature type="transmembrane region" description="Helical" evidence="7">
    <location>
        <begin position="108"/>
        <end position="125"/>
    </location>
</feature>
<evidence type="ECO:0000256" key="2">
    <source>
        <dbReference type="ARBA" id="ARBA00022448"/>
    </source>
</evidence>
<evidence type="ECO:0000313" key="10">
    <source>
        <dbReference type="Proteomes" id="UP001595956"/>
    </source>
</evidence>
<proteinExistence type="predicted"/>
<protein>
    <submittedName>
        <fullName evidence="9">MFS transporter</fullName>
    </submittedName>
</protein>
<feature type="transmembrane region" description="Helical" evidence="7">
    <location>
        <begin position="303"/>
        <end position="329"/>
    </location>
</feature>
<reference evidence="10" key="1">
    <citation type="journal article" date="2019" name="Int. J. Syst. Evol. Microbiol.">
        <title>The Global Catalogue of Microorganisms (GCM) 10K type strain sequencing project: providing services to taxonomists for standard genome sequencing and annotation.</title>
        <authorList>
            <consortium name="The Broad Institute Genomics Platform"/>
            <consortium name="The Broad Institute Genome Sequencing Center for Infectious Disease"/>
            <person name="Wu L."/>
            <person name="Ma J."/>
        </authorList>
    </citation>
    <scope>NUCLEOTIDE SEQUENCE [LARGE SCALE GENOMIC DNA]</scope>
    <source>
        <strain evidence="10">KACC 13778</strain>
    </source>
</reference>
<dbReference type="PANTHER" id="PTHR23513:SF6">
    <property type="entry name" value="MAJOR FACILITATOR SUPERFAMILY ASSOCIATED DOMAIN-CONTAINING PROTEIN"/>
    <property type="match status" value="1"/>
</dbReference>
<sequence length="415" mass="44056">MSSLVEIVAPRRFGTGFRWLLSSSWVSNLGDGIALAAGPLLVASMTHDPVLVASAALLQWLPPLVFGLLAGALADRLDRRLIIVTVDLLRAVVLVLLTAVVAADLAQIWIVLLAMFLLGTAEVFADNTAGTLMPMLVDRDDLAVANARLTTGFITVNQLAGPPIGAALFAAGHAVPFAAQAVLVALGAVLISRLVLAPHRREVAPETHLRHDVAEAFRWVLHNAAVRTLVMTIFVFNITFGAAWSVLVLYATQRLDMGPIGFGLLTTVSAVGGLLGTLAYPWITRHVSLGDLMRIGLVFETFTMLALAITTHAWVAMCIFFVFGAHAFIWGTTSLTIRQRAVPTELQGRVGSVNLVGVFGGLVIGSGIGGLIAREWGVTAPFWFAFVGSAVFVVLIWSQLSHIAHADEADAPAPA</sequence>
<keyword evidence="2" id="KW-0813">Transport</keyword>
<evidence type="ECO:0000313" key="9">
    <source>
        <dbReference type="EMBL" id="MFC5493266.1"/>
    </source>
</evidence>
<dbReference type="EMBL" id="JBHSMD010000002">
    <property type="protein sequence ID" value="MFC5493266.1"/>
    <property type="molecule type" value="Genomic_DNA"/>
</dbReference>
<keyword evidence="3" id="KW-1003">Cell membrane</keyword>
<keyword evidence="6 7" id="KW-0472">Membrane</keyword>
<dbReference type="CDD" id="cd06173">
    <property type="entry name" value="MFS_MefA_like"/>
    <property type="match status" value="1"/>
</dbReference>
<dbReference type="RefSeq" id="WP_345172218.1">
    <property type="nucleotide sequence ID" value="NZ_BAABFQ010000003.1"/>
</dbReference>
<evidence type="ECO:0000256" key="4">
    <source>
        <dbReference type="ARBA" id="ARBA00022692"/>
    </source>
</evidence>
<keyword evidence="4 7" id="KW-0812">Transmembrane</keyword>
<evidence type="ECO:0000256" key="1">
    <source>
        <dbReference type="ARBA" id="ARBA00004651"/>
    </source>
</evidence>
<organism evidence="9 10">
    <name type="scientific">Nocardioides caricicola</name>
    <dbReference type="NCBI Taxonomy" id="634770"/>
    <lineage>
        <taxon>Bacteria</taxon>
        <taxon>Bacillati</taxon>
        <taxon>Actinomycetota</taxon>
        <taxon>Actinomycetes</taxon>
        <taxon>Propionibacteriales</taxon>
        <taxon>Nocardioidaceae</taxon>
        <taxon>Nocardioides</taxon>
    </lineage>
</organism>
<feature type="transmembrane region" description="Helical" evidence="7">
    <location>
        <begin position="378"/>
        <end position="397"/>
    </location>
</feature>
<name>A0ABW0MZJ5_9ACTN</name>
<gene>
    <name evidence="9" type="ORF">ACFPKY_09140</name>
</gene>
<evidence type="ECO:0000256" key="7">
    <source>
        <dbReference type="SAM" id="Phobius"/>
    </source>
</evidence>
<dbReference type="Proteomes" id="UP001595956">
    <property type="component" value="Unassembled WGS sequence"/>
</dbReference>
<dbReference type="InterPro" id="IPR020846">
    <property type="entry name" value="MFS_dom"/>
</dbReference>
<keyword evidence="10" id="KW-1185">Reference proteome</keyword>
<evidence type="ECO:0000256" key="5">
    <source>
        <dbReference type="ARBA" id="ARBA00022989"/>
    </source>
</evidence>
<feature type="transmembrane region" description="Helical" evidence="7">
    <location>
        <begin position="262"/>
        <end position="283"/>
    </location>
</feature>
<dbReference type="Gene3D" id="1.20.1250.20">
    <property type="entry name" value="MFS general substrate transporter like domains"/>
    <property type="match status" value="1"/>
</dbReference>
<feature type="transmembrane region" description="Helical" evidence="7">
    <location>
        <begin position="229"/>
        <end position="250"/>
    </location>
</feature>
<feature type="transmembrane region" description="Helical" evidence="7">
    <location>
        <begin position="50"/>
        <end position="74"/>
    </location>
</feature>
<comment type="caution">
    <text evidence="9">The sequence shown here is derived from an EMBL/GenBank/DDBJ whole genome shotgun (WGS) entry which is preliminary data.</text>
</comment>
<dbReference type="InterPro" id="IPR036259">
    <property type="entry name" value="MFS_trans_sf"/>
</dbReference>
<evidence type="ECO:0000256" key="6">
    <source>
        <dbReference type="ARBA" id="ARBA00023136"/>
    </source>
</evidence>
<evidence type="ECO:0000256" key="3">
    <source>
        <dbReference type="ARBA" id="ARBA00022475"/>
    </source>
</evidence>
<dbReference type="PANTHER" id="PTHR23513">
    <property type="entry name" value="INTEGRAL MEMBRANE EFFLUX PROTEIN-RELATED"/>
    <property type="match status" value="1"/>
</dbReference>